<keyword evidence="9" id="KW-1185">Reference proteome</keyword>
<feature type="transmembrane region" description="Helical" evidence="6">
    <location>
        <begin position="203"/>
        <end position="225"/>
    </location>
</feature>
<feature type="transmembrane region" description="Helical" evidence="6">
    <location>
        <begin position="271"/>
        <end position="292"/>
    </location>
</feature>
<evidence type="ECO:0000313" key="8">
    <source>
        <dbReference type="EMBL" id="OCF30514.1"/>
    </source>
</evidence>
<evidence type="ECO:0000256" key="5">
    <source>
        <dbReference type="ARBA" id="ARBA00023136"/>
    </source>
</evidence>
<gene>
    <name evidence="8" type="ORF">I316_07842</name>
</gene>
<sequence length="492" mass="54029">MSYEEKKPGEDVDTLVKVSESGDIPADHIPISEKKLLRKLDRHVLPPLIVLYLMSFLDRSNIGNAVIFGLTADIGLVGTQFNTALAIFYACYIIIEPPSNMILKRSRASVYLTILMVLTGTMGLSMGFVKNFSQLTAVRALLGLAEGGFWPGITFIVTQWYPRREAGYRTCLLFAAAGASGAFGGLLARALEKMNGLGGLEGWRWIFIIEGLITILITAAMYFFIADCPESAKFLTEEERGAVVCRLSEDNQLMPTDFRWRYVRDTLLSPLTYLQGLVQFGSYIGVLSFTTFAPSIVKGMGYTAGTAQLLTVPPYVLGCMSTIVIGYLSDKRGVRYPFLAGCLLTSFAGFMILRFVTSVPAQYVACCLVCIGALPLIPLEVTWNGNNQGGELKRALAIAIQVGGSNSSGFVASFAYLAKDAPRYQRGHAIGAGFNAMALSVATLIAAYMVYQNRRRDRLYGKPEDIIASMSETDIEQEKQRGDQAKWFRYTL</sequence>
<protein>
    <recommendedName>
        <fullName evidence="7">Major facilitator superfamily (MFS) profile domain-containing protein</fullName>
    </recommendedName>
</protein>
<keyword evidence="2" id="KW-0813">Transport</keyword>
<dbReference type="OrthoDB" id="2985014at2759"/>
<feature type="transmembrane region" description="Helical" evidence="6">
    <location>
        <begin position="107"/>
        <end position="128"/>
    </location>
</feature>
<reference evidence="9" key="2">
    <citation type="submission" date="2013-12" db="EMBL/GenBank/DDBJ databases">
        <title>Evolution of pathogenesis and genome organization in the Tremellales.</title>
        <authorList>
            <person name="Cuomo C."/>
            <person name="Litvintseva A."/>
            <person name="Heitman J."/>
            <person name="Chen Y."/>
            <person name="Sun S."/>
            <person name="Springer D."/>
            <person name="Dromer F."/>
            <person name="Young S."/>
            <person name="Zeng Q."/>
            <person name="Chapman S."/>
            <person name="Gujja S."/>
            <person name="Saif S."/>
            <person name="Birren B."/>
        </authorList>
    </citation>
    <scope>NUCLEOTIDE SEQUENCE [LARGE SCALE GENOMIC DNA]</scope>
    <source>
        <strain evidence="9">BCC8398</strain>
    </source>
</reference>
<dbReference type="InterPro" id="IPR011701">
    <property type="entry name" value="MFS"/>
</dbReference>
<evidence type="ECO:0000256" key="6">
    <source>
        <dbReference type="SAM" id="Phobius"/>
    </source>
</evidence>
<dbReference type="SUPFAM" id="SSF103473">
    <property type="entry name" value="MFS general substrate transporter"/>
    <property type="match status" value="1"/>
</dbReference>
<evidence type="ECO:0000256" key="4">
    <source>
        <dbReference type="ARBA" id="ARBA00022989"/>
    </source>
</evidence>
<feature type="transmembrane region" description="Helical" evidence="6">
    <location>
        <begin position="395"/>
        <end position="417"/>
    </location>
</feature>
<feature type="transmembrane region" description="Helical" evidence="6">
    <location>
        <begin position="362"/>
        <end position="383"/>
    </location>
</feature>
<dbReference type="FunFam" id="1.20.1250.20:FF:000034">
    <property type="entry name" value="MFS general substrate transporter"/>
    <property type="match status" value="1"/>
</dbReference>
<feature type="transmembrane region" description="Helical" evidence="6">
    <location>
        <begin position="429"/>
        <end position="451"/>
    </location>
</feature>
<organism evidence="8 9">
    <name type="scientific">Kwoniella heveanensis BCC8398</name>
    <dbReference type="NCBI Taxonomy" id="1296120"/>
    <lineage>
        <taxon>Eukaryota</taxon>
        <taxon>Fungi</taxon>
        <taxon>Dikarya</taxon>
        <taxon>Basidiomycota</taxon>
        <taxon>Agaricomycotina</taxon>
        <taxon>Tremellomycetes</taxon>
        <taxon>Tremellales</taxon>
        <taxon>Cryptococcaceae</taxon>
        <taxon>Kwoniella</taxon>
    </lineage>
</organism>
<feature type="transmembrane region" description="Helical" evidence="6">
    <location>
        <begin position="336"/>
        <end position="356"/>
    </location>
</feature>
<accession>A0A1B9GHG6</accession>
<dbReference type="PANTHER" id="PTHR43791:SF36">
    <property type="entry name" value="TRANSPORTER, PUTATIVE (AFU_ORTHOLOGUE AFUA_6G08340)-RELATED"/>
    <property type="match status" value="1"/>
</dbReference>
<dbReference type="GO" id="GO:0022857">
    <property type="term" value="F:transmembrane transporter activity"/>
    <property type="evidence" value="ECO:0007669"/>
    <property type="project" value="InterPro"/>
</dbReference>
<dbReference type="AlphaFoldDB" id="A0A1B9GHG6"/>
<feature type="transmembrane region" description="Helical" evidence="6">
    <location>
        <begin position="74"/>
        <end position="95"/>
    </location>
</feature>
<dbReference type="InterPro" id="IPR020846">
    <property type="entry name" value="MFS_dom"/>
</dbReference>
<feature type="transmembrane region" description="Helical" evidence="6">
    <location>
        <begin position="312"/>
        <end position="329"/>
    </location>
</feature>
<keyword evidence="5 6" id="KW-0472">Membrane</keyword>
<feature type="transmembrane region" description="Helical" evidence="6">
    <location>
        <begin position="140"/>
        <end position="158"/>
    </location>
</feature>
<comment type="subcellular location">
    <subcellularLocation>
        <location evidence="1">Membrane</location>
        <topology evidence="1">Multi-pass membrane protein</topology>
    </subcellularLocation>
</comment>
<name>A0A1B9GHG6_9TREE</name>
<dbReference type="EMBL" id="KV700148">
    <property type="protein sequence ID" value="OCF30514.1"/>
    <property type="molecule type" value="Genomic_DNA"/>
</dbReference>
<keyword evidence="4 6" id="KW-1133">Transmembrane helix</keyword>
<evidence type="ECO:0000313" key="9">
    <source>
        <dbReference type="Proteomes" id="UP000092666"/>
    </source>
</evidence>
<dbReference type="FunFam" id="1.20.1250.20:FF:000013">
    <property type="entry name" value="MFS general substrate transporter"/>
    <property type="match status" value="1"/>
</dbReference>
<evidence type="ECO:0000256" key="2">
    <source>
        <dbReference type="ARBA" id="ARBA00022448"/>
    </source>
</evidence>
<evidence type="ECO:0000259" key="7">
    <source>
        <dbReference type="PROSITE" id="PS50850"/>
    </source>
</evidence>
<reference evidence="8 9" key="1">
    <citation type="submission" date="2013-07" db="EMBL/GenBank/DDBJ databases">
        <title>The Genome Sequence of Cryptococcus heveanensis BCC8398.</title>
        <authorList>
            <consortium name="The Broad Institute Genome Sequencing Platform"/>
            <person name="Cuomo C."/>
            <person name="Litvintseva A."/>
            <person name="Chen Y."/>
            <person name="Heitman J."/>
            <person name="Sun S."/>
            <person name="Springer D."/>
            <person name="Dromer F."/>
            <person name="Young S.K."/>
            <person name="Zeng Q."/>
            <person name="Gargeya S."/>
            <person name="Fitzgerald M."/>
            <person name="Abouelleil A."/>
            <person name="Alvarado L."/>
            <person name="Berlin A.M."/>
            <person name="Chapman S.B."/>
            <person name="Dewar J."/>
            <person name="Goldberg J."/>
            <person name="Griggs A."/>
            <person name="Gujja S."/>
            <person name="Hansen M."/>
            <person name="Howarth C."/>
            <person name="Imamovic A."/>
            <person name="Larimer J."/>
            <person name="McCowan C."/>
            <person name="Murphy C."/>
            <person name="Pearson M."/>
            <person name="Priest M."/>
            <person name="Roberts A."/>
            <person name="Saif S."/>
            <person name="Shea T."/>
            <person name="Sykes S."/>
            <person name="Wortman J."/>
            <person name="Nusbaum C."/>
            <person name="Birren B."/>
        </authorList>
    </citation>
    <scope>NUCLEOTIDE SEQUENCE [LARGE SCALE GENOMIC DNA]</scope>
    <source>
        <strain evidence="8 9">BCC8398</strain>
    </source>
</reference>
<dbReference type="InterPro" id="IPR036259">
    <property type="entry name" value="MFS_trans_sf"/>
</dbReference>
<dbReference type="PROSITE" id="PS50850">
    <property type="entry name" value="MFS"/>
    <property type="match status" value="1"/>
</dbReference>
<dbReference type="PANTHER" id="PTHR43791">
    <property type="entry name" value="PERMEASE-RELATED"/>
    <property type="match status" value="1"/>
</dbReference>
<evidence type="ECO:0000256" key="3">
    <source>
        <dbReference type="ARBA" id="ARBA00022692"/>
    </source>
</evidence>
<proteinExistence type="predicted"/>
<dbReference type="GO" id="GO:0016020">
    <property type="term" value="C:membrane"/>
    <property type="evidence" value="ECO:0007669"/>
    <property type="project" value="UniProtKB-SubCell"/>
</dbReference>
<dbReference type="Pfam" id="PF07690">
    <property type="entry name" value="MFS_1"/>
    <property type="match status" value="1"/>
</dbReference>
<dbReference type="Proteomes" id="UP000092666">
    <property type="component" value="Unassembled WGS sequence"/>
</dbReference>
<feature type="domain" description="Major facilitator superfamily (MFS) profile" evidence="7">
    <location>
        <begin position="44"/>
        <end position="492"/>
    </location>
</feature>
<evidence type="ECO:0000256" key="1">
    <source>
        <dbReference type="ARBA" id="ARBA00004141"/>
    </source>
</evidence>
<dbReference type="Gene3D" id="1.20.1250.20">
    <property type="entry name" value="MFS general substrate transporter like domains"/>
    <property type="match status" value="2"/>
</dbReference>
<feature type="transmembrane region" description="Helical" evidence="6">
    <location>
        <begin position="170"/>
        <end position="191"/>
    </location>
</feature>
<keyword evidence="3 6" id="KW-0812">Transmembrane</keyword>